<keyword evidence="5" id="KW-0547">Nucleotide-binding</keyword>
<feature type="binding site" evidence="5">
    <location>
        <position position="332"/>
    </location>
    <ligand>
        <name>FAD</name>
        <dbReference type="ChEBI" id="CHEBI:57692"/>
    </ligand>
</feature>
<reference evidence="9 11" key="3">
    <citation type="journal article" date="2008" name="Appl. Environ. Microbiol.">
        <title>Complete genome sequence of Nitrosospira multiformis, an ammonia-oxidizing bacterium from the soil environment.</title>
        <authorList>
            <person name="Norton J.M."/>
            <person name="Klotz M.G."/>
            <person name="Stein L.Y."/>
            <person name="Arp D.J."/>
            <person name="Bottomley P.J."/>
            <person name="Chain P.S."/>
            <person name="Hauser L.J."/>
            <person name="Land M.L."/>
            <person name="Larimer F.W."/>
            <person name="Shin M.W."/>
            <person name="Starkenburg S.R."/>
        </authorList>
    </citation>
    <scope>NUCLEOTIDE SEQUENCE [LARGE SCALE GENOMIC DNA]</scope>
    <source>
        <strain evidence="9">ATCC 25196</strain>
        <strain evidence="11">ATCC 25196 / NCIMB 11849 / C 71</strain>
    </source>
</reference>
<dbReference type="GO" id="GO:0016616">
    <property type="term" value="F:oxidoreductase activity, acting on the CH-OH group of donors, NAD or NADP as acceptor"/>
    <property type="evidence" value="ECO:0007669"/>
    <property type="project" value="UniProtKB-ARBA"/>
</dbReference>
<dbReference type="Gene3D" id="3.50.50.60">
    <property type="entry name" value="FAD/NAD(P)-binding domain"/>
    <property type="match status" value="2"/>
</dbReference>
<dbReference type="PRINTS" id="PR00368">
    <property type="entry name" value="FADPNR"/>
</dbReference>
<evidence type="ECO:0000256" key="4">
    <source>
        <dbReference type="PIRSR" id="PIRSR000350-2"/>
    </source>
</evidence>
<dbReference type="KEGG" id="nmu:Nmul_A2075"/>
<feature type="disulfide bond" description="Redox-active" evidence="6">
    <location>
        <begin position="72"/>
        <end position="77"/>
    </location>
</feature>
<dbReference type="Proteomes" id="UP000236751">
    <property type="component" value="Unassembled WGS sequence"/>
</dbReference>
<dbReference type="EMBL" id="CP000103">
    <property type="protein sequence ID" value="ABB75369.1"/>
    <property type="molecule type" value="Genomic_DNA"/>
</dbReference>
<organism evidence="9 11">
    <name type="scientific">Nitrosospira multiformis (strain ATCC 25196 / NCIMB 11849 / C 71)</name>
    <dbReference type="NCBI Taxonomy" id="323848"/>
    <lineage>
        <taxon>Bacteria</taxon>
        <taxon>Pseudomonadati</taxon>
        <taxon>Pseudomonadota</taxon>
        <taxon>Betaproteobacteria</taxon>
        <taxon>Nitrosomonadales</taxon>
        <taxon>Nitrosomonadaceae</taxon>
        <taxon>Nitrosospira</taxon>
    </lineage>
</organism>
<dbReference type="SUPFAM" id="SSF55424">
    <property type="entry name" value="FAD/NAD-linked reductases, dimerisation (C-terminal) domain"/>
    <property type="match status" value="1"/>
</dbReference>
<evidence type="ECO:0000313" key="9">
    <source>
        <dbReference type="EMBL" id="ABB75369.1"/>
    </source>
</evidence>
<reference evidence="10 12" key="4">
    <citation type="submission" date="2016-10" db="EMBL/GenBank/DDBJ databases">
        <authorList>
            <person name="de Groot N.N."/>
        </authorList>
    </citation>
    <scope>NUCLEOTIDE SEQUENCE [LARGE SCALE GENOMIC DNA]</scope>
    <source>
        <strain evidence="10 12">Nl13</strain>
    </source>
</reference>
<evidence type="ECO:0000256" key="1">
    <source>
        <dbReference type="ARBA" id="ARBA00007532"/>
    </source>
</evidence>
<evidence type="ECO:0000259" key="8">
    <source>
        <dbReference type="Pfam" id="PF07992"/>
    </source>
</evidence>
<dbReference type="HOGENOM" id="CLU_016755_0_3_4"/>
<feature type="binding site" evidence="5">
    <location>
        <begin position="206"/>
        <end position="213"/>
    </location>
    <ligand>
        <name>NAD(+)</name>
        <dbReference type="ChEBI" id="CHEBI:57540"/>
    </ligand>
</feature>
<comment type="similarity">
    <text evidence="1">Belongs to the class-I pyridine nucleotide-disulfide oxidoreductase family.</text>
</comment>
<evidence type="ECO:0000256" key="6">
    <source>
        <dbReference type="PIRSR" id="PIRSR000350-4"/>
    </source>
</evidence>
<dbReference type="AlphaFoldDB" id="Q2Y7A2"/>
<dbReference type="Proteomes" id="UP000002718">
    <property type="component" value="Chromosome"/>
</dbReference>
<evidence type="ECO:0000256" key="2">
    <source>
        <dbReference type="ARBA" id="ARBA00022630"/>
    </source>
</evidence>
<name>Q2Y7A2_NITMU</name>
<sequence>MILAVQLAAQGGSTAFHTNSCNISDEEEILVSETFDVIIIGAGTAGLAALREVKKRTDNFAIINDGPWGTVCARVGCMPSKALIEAAKAFHRRTSFEEFGIQGAHCLTPDIAAVLRRVRRLRDDFVASTLKATEVLGERAISGRARLLEAGRLEVNGRELRARNIIIATGSRPVVPSPWLALDTQILTTDTLFEQKTLPDRVAIIGLGAVGVEMAQALGRLGIEVTAFSESDTIAGLSDPKVNAVAAELFADEFRVHLGKRADLRVADGGMRVTTGTQETAVDAVLASLGRRPNIENLGLETLGIPLNERGLPPVDPHTMQIADLPVFMAGDASGMRPLLHEAADEGHIAGINATHPTPIRFDRRTPLAIVFTDPGIAIVGKKHTSLPRGTLTGEVRFEPQSRARMAQRNDGILRIYAEPGSGKLLGAEMCSPDAEHMAHLLALAIDRSLTVHDMLRMPFYHPVLEEGLRTALRELSKQLPHCRESDLAGCEAFGAQALD</sequence>
<dbReference type="Pfam" id="PF02852">
    <property type="entry name" value="Pyr_redox_dim"/>
    <property type="match status" value="1"/>
</dbReference>
<evidence type="ECO:0000313" key="12">
    <source>
        <dbReference type="Proteomes" id="UP000236751"/>
    </source>
</evidence>
<evidence type="ECO:0000256" key="3">
    <source>
        <dbReference type="ARBA" id="ARBA00022827"/>
    </source>
</evidence>
<feature type="domain" description="Pyridine nucleotide-disulphide oxidoreductase dimerisation" evidence="7">
    <location>
        <begin position="370"/>
        <end position="472"/>
    </location>
</feature>
<evidence type="ECO:0000313" key="11">
    <source>
        <dbReference type="Proteomes" id="UP000002718"/>
    </source>
</evidence>
<dbReference type="PIRSF" id="PIRSF000350">
    <property type="entry name" value="Mercury_reductase_MerA"/>
    <property type="match status" value="1"/>
</dbReference>
<dbReference type="InterPro" id="IPR036188">
    <property type="entry name" value="FAD/NAD-bd_sf"/>
</dbReference>
<proteinExistence type="inferred from homology"/>
<feature type="binding site" evidence="5">
    <location>
        <position position="290"/>
    </location>
    <ligand>
        <name>NAD(+)</name>
        <dbReference type="ChEBI" id="CHEBI:57540"/>
    </ligand>
</feature>
<dbReference type="InterPro" id="IPR029752">
    <property type="entry name" value="D-isomer_DH_CS1"/>
</dbReference>
<dbReference type="PANTHER" id="PTHR43014:SF4">
    <property type="entry name" value="PYRIDINE NUCLEOTIDE-DISULFIDE OXIDOREDUCTASE RCLA-RELATED"/>
    <property type="match status" value="1"/>
</dbReference>
<dbReference type="EMBL" id="FNVK01000026">
    <property type="protein sequence ID" value="SEG06234.1"/>
    <property type="molecule type" value="Genomic_DNA"/>
</dbReference>
<gene>
    <name evidence="9" type="ordered locus">Nmul_A2075</name>
    <name evidence="10" type="ORF">SAMN05216403_12621</name>
</gene>
<dbReference type="InterPro" id="IPR001100">
    <property type="entry name" value="Pyr_nuc-diS_OxRdtase"/>
</dbReference>
<evidence type="ECO:0000256" key="5">
    <source>
        <dbReference type="PIRSR" id="PIRSR000350-3"/>
    </source>
</evidence>
<dbReference type="InterPro" id="IPR004099">
    <property type="entry name" value="Pyr_nucl-diS_OxRdtase_dimer"/>
</dbReference>
<feature type="active site" description="Proton acceptor" evidence="4">
    <location>
        <position position="462"/>
    </location>
</feature>
<feature type="binding site" evidence="5">
    <location>
        <begin position="169"/>
        <end position="171"/>
    </location>
    <ligand>
        <name>FAD</name>
        <dbReference type="ChEBI" id="CHEBI:57692"/>
    </ligand>
</feature>
<feature type="binding site" evidence="5">
    <location>
        <position position="81"/>
    </location>
    <ligand>
        <name>FAD</name>
        <dbReference type="ChEBI" id="CHEBI:57692"/>
    </ligand>
</feature>
<dbReference type="eggNOG" id="COG1249">
    <property type="taxonomic scope" value="Bacteria"/>
</dbReference>
<dbReference type="STRING" id="323848.Nmul_A2075"/>
<dbReference type="Gene3D" id="3.30.390.30">
    <property type="match status" value="1"/>
</dbReference>
<dbReference type="InterPro" id="IPR023753">
    <property type="entry name" value="FAD/NAD-binding_dom"/>
</dbReference>
<reference evidence="9" key="2">
    <citation type="submission" date="2005-08" db="EMBL/GenBank/DDBJ databases">
        <title>Complete sequence of Chromosome 1 of Nitrosospira multiformis ATCC 25196.</title>
        <authorList>
            <consortium name="US DOE Joint Genome Institute"/>
            <person name="Copeland A."/>
            <person name="Lucas S."/>
            <person name="Lapidus A."/>
            <person name="Barry K."/>
            <person name="Detter J.C."/>
            <person name="Glavina T."/>
            <person name="Hammon N."/>
            <person name="Israni S."/>
            <person name="Pitluck S."/>
            <person name="Chain P."/>
            <person name="Malfatti S."/>
            <person name="Shin M."/>
            <person name="Vergez L."/>
            <person name="Schmutz J."/>
            <person name="Larimer F."/>
            <person name="Land M."/>
            <person name="Hauser L."/>
            <person name="Kyrpides N."/>
            <person name="Lykidis A."/>
            <person name="Richardson P."/>
        </authorList>
    </citation>
    <scope>NUCLEOTIDE SEQUENCE</scope>
    <source>
        <strain evidence="9">ATCC 25196</strain>
    </source>
</reference>
<accession>Q2Y7A2</accession>
<dbReference type="PANTHER" id="PTHR43014">
    <property type="entry name" value="MERCURIC REDUCTASE"/>
    <property type="match status" value="1"/>
</dbReference>
<dbReference type="InterPro" id="IPR016156">
    <property type="entry name" value="FAD/NAD-linked_Rdtase_dimer_sf"/>
</dbReference>
<evidence type="ECO:0000313" key="10">
    <source>
        <dbReference type="EMBL" id="SEG06234.1"/>
    </source>
</evidence>
<keyword evidence="5" id="KW-0520">NAD</keyword>
<comment type="cofactor">
    <cofactor evidence="5">
        <name>FAD</name>
        <dbReference type="ChEBI" id="CHEBI:57692"/>
    </cofactor>
    <text evidence="5">Binds 1 FAD per subunit.</text>
</comment>
<evidence type="ECO:0000259" key="7">
    <source>
        <dbReference type="Pfam" id="PF02852"/>
    </source>
</evidence>
<dbReference type="GO" id="GO:0003955">
    <property type="term" value="F:NAD(P)H dehydrogenase (quinone) activity"/>
    <property type="evidence" value="ECO:0007669"/>
    <property type="project" value="TreeGrafter"/>
</dbReference>
<keyword evidence="3 5" id="KW-0274">FAD</keyword>
<protein>
    <submittedName>
        <fullName evidence="9">D-isomer specific 2-hydroxyacid dehydrogenase, NAD-binding protein</fullName>
    </submittedName>
    <submittedName>
        <fullName evidence="10">Dihydrolipoamide dehydrogenase</fullName>
    </submittedName>
</protein>
<dbReference type="NCBIfam" id="NF004939">
    <property type="entry name" value="PRK06292.1-1"/>
    <property type="match status" value="1"/>
</dbReference>
<dbReference type="GO" id="GO:0050660">
    <property type="term" value="F:flavin adenine dinucleotide binding"/>
    <property type="evidence" value="ECO:0007669"/>
    <property type="project" value="TreeGrafter"/>
</dbReference>
<feature type="domain" description="FAD/NAD(P)-binding" evidence="8">
    <location>
        <begin position="35"/>
        <end position="347"/>
    </location>
</feature>
<keyword evidence="2" id="KW-0285">Flavoprotein</keyword>
<keyword evidence="11" id="KW-1185">Reference proteome</keyword>
<dbReference type="SUPFAM" id="SSF51905">
    <property type="entry name" value="FAD/NAD(P)-binding domain"/>
    <property type="match status" value="1"/>
</dbReference>
<dbReference type="PROSITE" id="PS00065">
    <property type="entry name" value="D_2_HYDROXYACID_DH_1"/>
    <property type="match status" value="1"/>
</dbReference>
<dbReference type="Pfam" id="PF07992">
    <property type="entry name" value="Pyr_redox_2"/>
    <property type="match status" value="1"/>
</dbReference>
<reference evidence="11" key="1">
    <citation type="submission" date="2005-08" db="EMBL/GenBank/DDBJ databases">
        <title>Complete sequence of chromosome 1 of Nitrosospira multiformis ATCC 25196.</title>
        <authorList>
            <person name="Copeland A."/>
            <person name="Lucas S."/>
            <person name="Lapidus A."/>
            <person name="Barry K."/>
            <person name="Detter J.C."/>
            <person name="Glavina T."/>
            <person name="Hammon N."/>
            <person name="Israni S."/>
            <person name="Pitluck S."/>
            <person name="Chain P."/>
            <person name="Malfatti S."/>
            <person name="Shin M."/>
            <person name="Vergez L."/>
            <person name="Schmutz J."/>
            <person name="Larimer F."/>
            <person name="Land M."/>
            <person name="Hauser L."/>
            <person name="Kyrpides N."/>
            <person name="Lykidis A."/>
            <person name="Richardson P."/>
        </authorList>
    </citation>
    <scope>NUCLEOTIDE SEQUENCE [LARGE SCALE GENOMIC DNA]</scope>
    <source>
        <strain evidence="11">ATCC 25196 / NCIMB 11849 / C 71</strain>
    </source>
</reference>
<dbReference type="PRINTS" id="PR00411">
    <property type="entry name" value="PNDRDTASEI"/>
</dbReference>